<evidence type="ECO:0000313" key="1">
    <source>
        <dbReference type="EMBL" id="KAG9063737.1"/>
    </source>
</evidence>
<evidence type="ECO:0000313" key="2">
    <source>
        <dbReference type="Proteomes" id="UP000707451"/>
    </source>
</evidence>
<keyword evidence="2" id="KW-1185">Reference proteome</keyword>
<dbReference type="AlphaFoldDB" id="A0A9P7XMQ4"/>
<accession>A0A9P7XMQ4</accession>
<name>A0A9P7XMQ4_9FUNG</name>
<proteinExistence type="predicted"/>
<organism evidence="1 2">
    <name type="scientific">Linnemannia hyalina</name>
    <dbReference type="NCBI Taxonomy" id="64524"/>
    <lineage>
        <taxon>Eukaryota</taxon>
        <taxon>Fungi</taxon>
        <taxon>Fungi incertae sedis</taxon>
        <taxon>Mucoromycota</taxon>
        <taxon>Mortierellomycotina</taxon>
        <taxon>Mortierellomycetes</taxon>
        <taxon>Mortierellales</taxon>
        <taxon>Mortierellaceae</taxon>
        <taxon>Linnemannia</taxon>
    </lineage>
</organism>
<dbReference type="EMBL" id="JAHRHY010000015">
    <property type="protein sequence ID" value="KAG9063737.1"/>
    <property type="molecule type" value="Genomic_DNA"/>
</dbReference>
<dbReference type="Proteomes" id="UP000707451">
    <property type="component" value="Unassembled WGS sequence"/>
</dbReference>
<sequence>MDNKQDNPLPTLTFQPCGIDDLREEDVAEFLDPLPGIASALREEEKEQGGAGAKEEQETLAAVYRDEPAALKTLRRASLVMLHGLKETSEVCSEASPFLYTETWYCHCAGKPEIKKKAEGKKRRQVFKSSRHMGCLARVYVHKFKDDHPPAPGYPVINSSKRVRLTYYGRHTGHVLGELEGFQHLRISKPLREEILSYIKLGLGIRAIKDKLTLHSDVL</sequence>
<protein>
    <submittedName>
        <fullName evidence="1">Uncharacterized protein</fullName>
    </submittedName>
</protein>
<gene>
    <name evidence="1" type="ORF">KI688_003849</name>
</gene>
<dbReference type="OrthoDB" id="2448959at2759"/>
<comment type="caution">
    <text evidence="1">The sequence shown here is derived from an EMBL/GenBank/DDBJ whole genome shotgun (WGS) entry which is preliminary data.</text>
</comment>
<reference evidence="1" key="1">
    <citation type="submission" date="2021-06" db="EMBL/GenBank/DDBJ databases">
        <title>Genome Sequence of Mortierella hyaline Strain SCG-10, a Cold-Adapted, Nitrate-Reducing Fungus Isolated from Soil in Minnesota, USA.</title>
        <authorList>
            <person name="Aldossari N."/>
        </authorList>
    </citation>
    <scope>NUCLEOTIDE SEQUENCE</scope>
    <source>
        <strain evidence="1">SCG-10</strain>
    </source>
</reference>